<feature type="domain" description="MIT" evidence="4">
    <location>
        <begin position="5"/>
        <end position="81"/>
    </location>
</feature>
<reference evidence="5" key="1">
    <citation type="submission" date="2021-02" db="EMBL/GenBank/DDBJ databases">
        <authorList>
            <person name="Nowell W R."/>
        </authorList>
    </citation>
    <scope>NUCLEOTIDE SEQUENCE</scope>
</reference>
<keyword evidence="1" id="KW-0547">Nucleotide-binding</keyword>
<dbReference type="InterPro" id="IPR007330">
    <property type="entry name" value="MIT_dom"/>
</dbReference>
<organism evidence="5 6">
    <name type="scientific">Rotaria sordida</name>
    <dbReference type="NCBI Taxonomy" id="392033"/>
    <lineage>
        <taxon>Eukaryota</taxon>
        <taxon>Metazoa</taxon>
        <taxon>Spiralia</taxon>
        <taxon>Gnathifera</taxon>
        <taxon>Rotifera</taxon>
        <taxon>Eurotatoria</taxon>
        <taxon>Bdelloidea</taxon>
        <taxon>Philodinida</taxon>
        <taxon>Philodinidae</taxon>
        <taxon>Rotaria</taxon>
    </lineage>
</organism>
<dbReference type="SUPFAM" id="SSF116846">
    <property type="entry name" value="MIT domain"/>
    <property type="match status" value="1"/>
</dbReference>
<evidence type="ECO:0000256" key="2">
    <source>
        <dbReference type="ARBA" id="ARBA00022840"/>
    </source>
</evidence>
<dbReference type="SUPFAM" id="SSF52540">
    <property type="entry name" value="P-loop containing nucleoside triphosphate hydrolases"/>
    <property type="match status" value="1"/>
</dbReference>
<dbReference type="GO" id="GO:0016197">
    <property type="term" value="P:endosomal transport"/>
    <property type="evidence" value="ECO:0007669"/>
    <property type="project" value="TreeGrafter"/>
</dbReference>
<evidence type="ECO:0000313" key="6">
    <source>
        <dbReference type="Proteomes" id="UP000663823"/>
    </source>
</evidence>
<dbReference type="Pfam" id="PF00004">
    <property type="entry name" value="AAA"/>
    <property type="match status" value="1"/>
</dbReference>
<sequence>MSSNANDYIQKGIQYAERATAEDGAHNYEAAGKNYMAAAECLMHAVKYGAMNDQLKQNIRAKVNSYIKRAEEIKGSPKNGPETKKAVAAGGNSKDNKDDDDSGDPERRRMMQKFEGAIITDPQVTFADVIGLEQAKEALKEAVILPVKYPQLFQGKRKPWAGILLYGPPGTGKSYLAKAIATE</sequence>
<dbReference type="Gene3D" id="1.20.58.80">
    <property type="entry name" value="Phosphotransferase system, lactose/cellobiose-type IIA subunit"/>
    <property type="match status" value="1"/>
</dbReference>
<dbReference type="PANTHER" id="PTHR23074:SF72">
    <property type="entry name" value="VACUOLAR PROTEIN SORTING-ASSOCIATED PROTEIN 4B"/>
    <property type="match status" value="1"/>
</dbReference>
<feature type="region of interest" description="Disordered" evidence="3">
    <location>
        <begin position="72"/>
        <end position="107"/>
    </location>
</feature>
<comment type="caution">
    <text evidence="5">The sequence shown here is derived from an EMBL/GenBank/DDBJ whole genome shotgun (WGS) entry which is preliminary data.</text>
</comment>
<dbReference type="Pfam" id="PF04212">
    <property type="entry name" value="MIT"/>
    <property type="match status" value="1"/>
</dbReference>
<keyword evidence="2" id="KW-0067">ATP-binding</keyword>
<dbReference type="EMBL" id="CAJOAX010005068">
    <property type="protein sequence ID" value="CAF3933434.1"/>
    <property type="molecule type" value="Genomic_DNA"/>
</dbReference>
<dbReference type="GO" id="GO:0016887">
    <property type="term" value="F:ATP hydrolysis activity"/>
    <property type="evidence" value="ECO:0007669"/>
    <property type="project" value="InterPro"/>
</dbReference>
<dbReference type="InterPro" id="IPR027417">
    <property type="entry name" value="P-loop_NTPase"/>
</dbReference>
<feature type="non-terminal residue" evidence="5">
    <location>
        <position position="1"/>
    </location>
</feature>
<dbReference type="AlphaFoldDB" id="A0A819JQ46"/>
<dbReference type="InterPro" id="IPR036181">
    <property type="entry name" value="MIT_dom_sf"/>
</dbReference>
<dbReference type="GO" id="GO:0005524">
    <property type="term" value="F:ATP binding"/>
    <property type="evidence" value="ECO:0007669"/>
    <property type="project" value="UniProtKB-KW"/>
</dbReference>
<evidence type="ECO:0000313" key="5">
    <source>
        <dbReference type="EMBL" id="CAF3933434.1"/>
    </source>
</evidence>
<accession>A0A819JQ46</accession>
<name>A0A819JQ46_9BILA</name>
<proteinExistence type="predicted"/>
<evidence type="ECO:0000256" key="1">
    <source>
        <dbReference type="ARBA" id="ARBA00022741"/>
    </source>
</evidence>
<dbReference type="Gene3D" id="3.40.50.300">
    <property type="entry name" value="P-loop containing nucleotide triphosphate hydrolases"/>
    <property type="match status" value="1"/>
</dbReference>
<dbReference type="SMART" id="SM00745">
    <property type="entry name" value="MIT"/>
    <property type="match status" value="1"/>
</dbReference>
<feature type="compositionally biased region" description="Basic and acidic residues" evidence="3">
    <location>
        <begin position="72"/>
        <end position="85"/>
    </location>
</feature>
<dbReference type="InterPro" id="IPR050304">
    <property type="entry name" value="MT-severing_AAA_ATPase"/>
</dbReference>
<protein>
    <recommendedName>
        <fullName evidence="4">MIT domain-containing protein</fullName>
    </recommendedName>
</protein>
<gene>
    <name evidence="5" type="ORF">OTI717_LOCUS25471</name>
</gene>
<dbReference type="GO" id="GO:0007033">
    <property type="term" value="P:vacuole organization"/>
    <property type="evidence" value="ECO:0007669"/>
    <property type="project" value="TreeGrafter"/>
</dbReference>
<dbReference type="PANTHER" id="PTHR23074">
    <property type="entry name" value="AAA DOMAIN-CONTAINING"/>
    <property type="match status" value="1"/>
</dbReference>
<dbReference type="Proteomes" id="UP000663823">
    <property type="component" value="Unassembled WGS sequence"/>
</dbReference>
<dbReference type="InterPro" id="IPR003959">
    <property type="entry name" value="ATPase_AAA_core"/>
</dbReference>
<evidence type="ECO:0000256" key="3">
    <source>
        <dbReference type="SAM" id="MobiDB-lite"/>
    </source>
</evidence>
<evidence type="ECO:0000259" key="4">
    <source>
        <dbReference type="SMART" id="SM00745"/>
    </source>
</evidence>